<proteinExistence type="predicted"/>
<accession>A0A834SET0</accession>
<keyword evidence="1" id="KW-1133">Transmembrane helix</keyword>
<comment type="caution">
    <text evidence="2">The sequence shown here is derived from an EMBL/GenBank/DDBJ whole genome shotgun (WGS) entry which is preliminary data.</text>
</comment>
<name>A0A834SET0_9FABA</name>
<evidence type="ECO:0000313" key="3">
    <source>
        <dbReference type="Proteomes" id="UP000634136"/>
    </source>
</evidence>
<keyword evidence="1" id="KW-0812">Transmembrane</keyword>
<evidence type="ECO:0000313" key="2">
    <source>
        <dbReference type="EMBL" id="KAF7802990.1"/>
    </source>
</evidence>
<feature type="transmembrane region" description="Helical" evidence="1">
    <location>
        <begin position="95"/>
        <end position="117"/>
    </location>
</feature>
<keyword evidence="3" id="KW-1185">Reference proteome</keyword>
<evidence type="ECO:0000256" key="1">
    <source>
        <dbReference type="SAM" id="Phobius"/>
    </source>
</evidence>
<organism evidence="2 3">
    <name type="scientific">Senna tora</name>
    <dbReference type="NCBI Taxonomy" id="362788"/>
    <lineage>
        <taxon>Eukaryota</taxon>
        <taxon>Viridiplantae</taxon>
        <taxon>Streptophyta</taxon>
        <taxon>Embryophyta</taxon>
        <taxon>Tracheophyta</taxon>
        <taxon>Spermatophyta</taxon>
        <taxon>Magnoliopsida</taxon>
        <taxon>eudicotyledons</taxon>
        <taxon>Gunneridae</taxon>
        <taxon>Pentapetalae</taxon>
        <taxon>rosids</taxon>
        <taxon>fabids</taxon>
        <taxon>Fabales</taxon>
        <taxon>Fabaceae</taxon>
        <taxon>Caesalpinioideae</taxon>
        <taxon>Cassia clade</taxon>
        <taxon>Senna</taxon>
    </lineage>
</organism>
<keyword evidence="1" id="KW-0472">Membrane</keyword>
<dbReference type="AlphaFoldDB" id="A0A834SET0"/>
<reference evidence="2" key="1">
    <citation type="submission" date="2020-09" db="EMBL/GenBank/DDBJ databases">
        <title>Genome-Enabled Discovery of Anthraquinone Biosynthesis in Senna tora.</title>
        <authorList>
            <person name="Kang S.-H."/>
            <person name="Pandey R.P."/>
            <person name="Lee C.-M."/>
            <person name="Sim J.-S."/>
            <person name="Jeong J.-T."/>
            <person name="Choi B.-S."/>
            <person name="Jung M."/>
            <person name="Ginzburg D."/>
            <person name="Zhao K."/>
            <person name="Won S.Y."/>
            <person name="Oh T.-J."/>
            <person name="Yu Y."/>
            <person name="Kim N.-H."/>
            <person name="Lee O.R."/>
            <person name="Lee T.-H."/>
            <person name="Bashyal P."/>
            <person name="Kim T.-S."/>
            <person name="Lee W.-H."/>
            <person name="Kawkins C."/>
            <person name="Kim C.-K."/>
            <person name="Kim J.S."/>
            <person name="Ahn B.O."/>
            <person name="Rhee S.Y."/>
            <person name="Sohng J.K."/>
        </authorList>
    </citation>
    <scope>NUCLEOTIDE SEQUENCE</scope>
    <source>
        <tissue evidence="2">Leaf</tissue>
    </source>
</reference>
<dbReference type="EMBL" id="JAAIUW010000013">
    <property type="protein sequence ID" value="KAF7802990.1"/>
    <property type="molecule type" value="Genomic_DNA"/>
</dbReference>
<dbReference type="Proteomes" id="UP000634136">
    <property type="component" value="Unassembled WGS sequence"/>
</dbReference>
<protein>
    <submittedName>
        <fullName evidence="2">Amino acid transporter AVT1I-like</fullName>
    </submittedName>
</protein>
<feature type="transmembrane region" description="Helical" evidence="1">
    <location>
        <begin position="62"/>
        <end position="83"/>
    </location>
</feature>
<gene>
    <name evidence="2" type="ORF">G2W53_042101</name>
</gene>
<sequence>MAGKQSDENLALNLNVPLLLLEKKPNVGETRVETDRGGSRNGTTSLFNTCINSLNALSGPNFLLFPFFSFSFSFILFSIYCTLRIFRFSSVSVSLSSSVLSVCLISLISGAICGFALEQFVSDY</sequence>